<dbReference type="EMBL" id="UYSL01021538">
    <property type="protein sequence ID" value="VDL78518.1"/>
    <property type="molecule type" value="Genomic_DNA"/>
</dbReference>
<proteinExistence type="predicted"/>
<name>A0A0N4YE32_NIPBR</name>
<evidence type="ECO:0000313" key="3">
    <source>
        <dbReference type="Proteomes" id="UP000271162"/>
    </source>
</evidence>
<keyword evidence="3" id="KW-1185">Reference proteome</keyword>
<feature type="region of interest" description="Disordered" evidence="1">
    <location>
        <begin position="1"/>
        <end position="38"/>
    </location>
</feature>
<dbReference type="WBParaSite" id="NBR_0001492301-mRNA-1">
    <property type="protein sequence ID" value="NBR_0001492301-mRNA-1"/>
    <property type="gene ID" value="NBR_0001492301"/>
</dbReference>
<evidence type="ECO:0000313" key="4">
    <source>
        <dbReference type="WBParaSite" id="NBR_0001492301-mRNA-1"/>
    </source>
</evidence>
<gene>
    <name evidence="2" type="ORF">NBR_LOCUS14924</name>
</gene>
<dbReference type="Proteomes" id="UP000271162">
    <property type="component" value="Unassembled WGS sequence"/>
</dbReference>
<organism evidence="4">
    <name type="scientific">Nippostrongylus brasiliensis</name>
    <name type="common">Rat hookworm</name>
    <dbReference type="NCBI Taxonomy" id="27835"/>
    <lineage>
        <taxon>Eukaryota</taxon>
        <taxon>Metazoa</taxon>
        <taxon>Ecdysozoa</taxon>
        <taxon>Nematoda</taxon>
        <taxon>Chromadorea</taxon>
        <taxon>Rhabditida</taxon>
        <taxon>Rhabditina</taxon>
        <taxon>Rhabditomorpha</taxon>
        <taxon>Strongyloidea</taxon>
        <taxon>Heligmosomidae</taxon>
        <taxon>Nippostrongylus</taxon>
    </lineage>
</organism>
<protein>
    <submittedName>
        <fullName evidence="2 4">Uncharacterized protein</fullName>
    </submittedName>
</protein>
<feature type="compositionally biased region" description="Polar residues" evidence="1">
    <location>
        <begin position="13"/>
        <end position="26"/>
    </location>
</feature>
<evidence type="ECO:0000313" key="2">
    <source>
        <dbReference type="EMBL" id="VDL78518.1"/>
    </source>
</evidence>
<dbReference type="AlphaFoldDB" id="A0A0N4YE32"/>
<sequence>MYQPRAMKPNPSKPSGATRPSTSGLTRHTPYPRARVLSREIFRRPPAEEFVPEDEIPIGEQEELPQGICRGQSTSTESRVPSYILRFFSSLGNTYDERSTALNVLIDEREDWRKQMNKSLQVALRDVRNYVYGEKDGVYQWIKNSWQKRGEEREDHGDLDPNAAML</sequence>
<evidence type="ECO:0000256" key="1">
    <source>
        <dbReference type="SAM" id="MobiDB-lite"/>
    </source>
</evidence>
<reference evidence="2 3" key="2">
    <citation type="submission" date="2018-11" db="EMBL/GenBank/DDBJ databases">
        <authorList>
            <consortium name="Pathogen Informatics"/>
        </authorList>
    </citation>
    <scope>NUCLEOTIDE SEQUENCE [LARGE SCALE GENOMIC DNA]</scope>
</reference>
<accession>A0A0N4YE32</accession>
<reference evidence="4" key="1">
    <citation type="submission" date="2017-02" db="UniProtKB">
        <authorList>
            <consortium name="WormBaseParasite"/>
        </authorList>
    </citation>
    <scope>IDENTIFICATION</scope>
</reference>